<feature type="domain" description="Glycosyl transferase family 1" evidence="1">
    <location>
        <begin position="74"/>
        <end position="226"/>
    </location>
</feature>
<dbReference type="EMBL" id="LAJG01000015">
    <property type="protein sequence ID" value="KKB79266.1"/>
    <property type="molecule type" value="Genomic_DNA"/>
</dbReference>
<keyword evidence="3" id="KW-1185">Reference proteome</keyword>
<dbReference type="PANTHER" id="PTHR45947:SF3">
    <property type="entry name" value="SULFOQUINOVOSYL TRANSFERASE SQD2"/>
    <property type="match status" value="1"/>
</dbReference>
<dbReference type="PANTHER" id="PTHR45947">
    <property type="entry name" value="SULFOQUINOVOSYL TRANSFERASE SQD2"/>
    <property type="match status" value="1"/>
</dbReference>
<dbReference type="GO" id="GO:0016757">
    <property type="term" value="F:glycosyltransferase activity"/>
    <property type="evidence" value="ECO:0007669"/>
    <property type="project" value="InterPro"/>
</dbReference>
<dbReference type="SUPFAM" id="SSF53756">
    <property type="entry name" value="UDP-Glycosyltransferase/glycogen phosphorylase"/>
    <property type="match status" value="1"/>
</dbReference>
<dbReference type="STRING" id="361041.VW35_08705"/>
<dbReference type="InterPro" id="IPR050194">
    <property type="entry name" value="Glycosyltransferase_grp1"/>
</dbReference>
<dbReference type="Proteomes" id="UP000033514">
    <property type="component" value="Unassembled WGS sequence"/>
</dbReference>
<dbReference type="InterPro" id="IPR001296">
    <property type="entry name" value="Glyco_trans_1"/>
</dbReference>
<evidence type="ECO:0000313" key="3">
    <source>
        <dbReference type="Proteomes" id="UP000033514"/>
    </source>
</evidence>
<protein>
    <recommendedName>
        <fullName evidence="1">Glycosyl transferase family 1 domain-containing protein</fullName>
    </recommendedName>
</protein>
<dbReference type="AlphaFoldDB" id="A0A0F5LA46"/>
<evidence type="ECO:0000313" key="2">
    <source>
        <dbReference type="EMBL" id="KKB79266.1"/>
    </source>
</evidence>
<accession>A0A0F5LA46</accession>
<dbReference type="PATRIC" id="fig|361041.3.peg.1090"/>
<sequence>MAIHAHGSEIHGRNRLAQFFWPLTRPLFKRAERIVVPSATFAKAVLLATERDAEIVSPSGGFDEDLFDPEGPSARQKLNISDSAVVVGYASRIVESKGWRIFLDAFEDYARTNDGAVAIMIGIGRDAKTLEAEIRTRGLSEKVKYIGAVPRSEMALYFRAMSVFLFVSKIENTDTLGLVAVEAIACGTPTIALDRELTREYLAPGRNGVLVEAWTGHSFSQAIDEARALARSEGGRSILAATVSAYNSRQAAQGLSERLKEIAPVA</sequence>
<name>A0A0F5LA46_9HYPH</name>
<comment type="caution">
    <text evidence="2">The sequence shown here is derived from an EMBL/GenBank/DDBJ whole genome shotgun (WGS) entry which is preliminary data.</text>
</comment>
<gene>
    <name evidence="2" type="ORF">VW35_08705</name>
</gene>
<dbReference type="Pfam" id="PF00534">
    <property type="entry name" value="Glycos_transf_1"/>
    <property type="match status" value="1"/>
</dbReference>
<evidence type="ECO:0000259" key="1">
    <source>
        <dbReference type="Pfam" id="PF00534"/>
    </source>
</evidence>
<organism evidence="2 3">
    <name type="scientific">Devosia soli</name>
    <dbReference type="NCBI Taxonomy" id="361041"/>
    <lineage>
        <taxon>Bacteria</taxon>
        <taxon>Pseudomonadati</taxon>
        <taxon>Pseudomonadota</taxon>
        <taxon>Alphaproteobacteria</taxon>
        <taxon>Hyphomicrobiales</taxon>
        <taxon>Devosiaceae</taxon>
        <taxon>Devosia</taxon>
    </lineage>
</organism>
<proteinExistence type="predicted"/>
<dbReference type="Gene3D" id="3.40.50.2000">
    <property type="entry name" value="Glycogen Phosphorylase B"/>
    <property type="match status" value="2"/>
</dbReference>
<reference evidence="2 3" key="1">
    <citation type="submission" date="2015-03" db="EMBL/GenBank/DDBJ databases">
        <authorList>
            <person name="Hassan Y.I."/>
            <person name="Lepp D."/>
            <person name="Zhou T."/>
        </authorList>
    </citation>
    <scope>NUCLEOTIDE SEQUENCE [LARGE SCALE GENOMIC DNA]</scope>
    <source>
        <strain evidence="2 3">GH2-10</strain>
    </source>
</reference>